<dbReference type="CDD" id="cd00067">
    <property type="entry name" value="GAL4"/>
    <property type="match status" value="1"/>
</dbReference>
<gene>
    <name evidence="4" type="ORF">C8A05DRAFT_12700</name>
</gene>
<feature type="region of interest" description="Disordered" evidence="2">
    <location>
        <begin position="49"/>
        <end position="109"/>
    </location>
</feature>
<name>A0AAN6MS74_9PEZI</name>
<feature type="region of interest" description="Disordered" evidence="2">
    <location>
        <begin position="280"/>
        <end position="305"/>
    </location>
</feature>
<reference evidence="4" key="1">
    <citation type="journal article" date="2023" name="Mol. Phylogenet. Evol.">
        <title>Genome-scale phylogeny and comparative genomics of the fungal order Sordariales.</title>
        <authorList>
            <person name="Hensen N."/>
            <person name="Bonometti L."/>
            <person name="Westerberg I."/>
            <person name="Brannstrom I.O."/>
            <person name="Guillou S."/>
            <person name="Cros-Aarteil S."/>
            <person name="Calhoun S."/>
            <person name="Haridas S."/>
            <person name="Kuo A."/>
            <person name="Mondo S."/>
            <person name="Pangilinan J."/>
            <person name="Riley R."/>
            <person name="LaButti K."/>
            <person name="Andreopoulos B."/>
            <person name="Lipzen A."/>
            <person name="Chen C."/>
            <person name="Yan M."/>
            <person name="Daum C."/>
            <person name="Ng V."/>
            <person name="Clum A."/>
            <person name="Steindorff A."/>
            <person name="Ohm R.A."/>
            <person name="Martin F."/>
            <person name="Silar P."/>
            <person name="Natvig D.O."/>
            <person name="Lalanne C."/>
            <person name="Gautier V."/>
            <person name="Ament-Velasquez S.L."/>
            <person name="Kruys A."/>
            <person name="Hutchinson M.I."/>
            <person name="Powell A.J."/>
            <person name="Barry K."/>
            <person name="Miller A.N."/>
            <person name="Grigoriev I.V."/>
            <person name="Debuchy R."/>
            <person name="Gladieux P."/>
            <person name="Hiltunen Thoren M."/>
            <person name="Johannesson H."/>
        </authorList>
    </citation>
    <scope>NUCLEOTIDE SEQUENCE</scope>
    <source>
        <strain evidence="4">CBS 103.79</strain>
    </source>
</reference>
<dbReference type="InterPro" id="IPR052973">
    <property type="entry name" value="Fungal_sec-metab_reg_TF"/>
</dbReference>
<dbReference type="InterPro" id="IPR001138">
    <property type="entry name" value="Zn2Cys6_DnaBD"/>
</dbReference>
<protein>
    <submittedName>
        <fullName evidence="4">Cutinase transcription factor 1 beta</fullName>
    </submittedName>
</protein>
<evidence type="ECO:0000313" key="5">
    <source>
        <dbReference type="Proteomes" id="UP001303889"/>
    </source>
</evidence>
<dbReference type="EMBL" id="MU855357">
    <property type="protein sequence ID" value="KAK3905458.1"/>
    <property type="molecule type" value="Genomic_DNA"/>
</dbReference>
<dbReference type="GO" id="GO:0000981">
    <property type="term" value="F:DNA-binding transcription factor activity, RNA polymerase II-specific"/>
    <property type="evidence" value="ECO:0007669"/>
    <property type="project" value="InterPro"/>
</dbReference>
<dbReference type="PANTHER" id="PTHR35392:SF3">
    <property type="entry name" value="ZN(2)-C6 FUNGAL-TYPE DOMAIN-CONTAINING PROTEIN"/>
    <property type="match status" value="1"/>
</dbReference>
<sequence length="740" mass="84541">MTRHKRPNMDATFLSLTPEERREIERAAFLMKIPVSRLLQAAPSVTRVYEPPPLAPTSSTLDGTQRVVDLPADDDNDTPDDGQQMDNDSRDSASEADMAPWQSSGAEFRNIDDDIAREYETVPRWGEDFPVLSQVTATVQGPAPGFKTGSAPSAVRAQDASLWEFPTLQVSYVPNESPQPHQSPSTVSTLTALSTSVPTPGYSSSGGFITPQQQQQQQPHQSWELIEMSQAPQPSQQASTVPPQAYDWITNVGFGVPAQPGVNSGFADVSSDALRFIPVDPVQPQAISRPQKRGPFQDRERQEETSRTRSLKACVRCRMQKIRCTIVEDNPSGICGTCLAVSKQKVHSLPCLRHRLTECVLYRTGKAPGLEFTFRWPVMKLKDISEWESPNLRTVLIQSDVCEVPLKLVVRKFIPIPHKDSIHRSWVDHRTGTKKFKLTTPYAVVNMKNAVQEMREYVTINVFKCMDYFLRGSDQLVKETYGFARRYMQRVESDEERNLLGLFFRLWFAVRRTATTEHIAGDDMLDMEPETKDESYPLFGKVPLPPVMIQQLDMILTLGILEPLRKQVLEEFQKLALANNPRNWMTIYLVTFMSLHSCAKITAEQYDNGRKHGLLRRYAIPNFISDRHHSANVFLSHFHYRTESCNPFKQDWKMRHMTPFSYMSVDDIQFLERTKVLLKEREAVIKTNSELDLYEHELYFIAQMFQENWQPQDTIIDYTEGTINNVGMKMYAGDDRRGKK</sequence>
<dbReference type="PROSITE" id="PS50048">
    <property type="entry name" value="ZN2_CY6_FUNGAL_2"/>
    <property type="match status" value="1"/>
</dbReference>
<evidence type="ECO:0000259" key="3">
    <source>
        <dbReference type="PROSITE" id="PS50048"/>
    </source>
</evidence>
<reference evidence="4" key="2">
    <citation type="submission" date="2023-05" db="EMBL/GenBank/DDBJ databases">
        <authorList>
            <consortium name="Lawrence Berkeley National Laboratory"/>
            <person name="Steindorff A."/>
            <person name="Hensen N."/>
            <person name="Bonometti L."/>
            <person name="Westerberg I."/>
            <person name="Brannstrom I.O."/>
            <person name="Guillou S."/>
            <person name="Cros-Aarteil S."/>
            <person name="Calhoun S."/>
            <person name="Haridas S."/>
            <person name="Kuo A."/>
            <person name="Mondo S."/>
            <person name="Pangilinan J."/>
            <person name="Riley R."/>
            <person name="Labutti K."/>
            <person name="Andreopoulos B."/>
            <person name="Lipzen A."/>
            <person name="Chen C."/>
            <person name="Yanf M."/>
            <person name="Daum C."/>
            <person name="Ng V."/>
            <person name="Clum A."/>
            <person name="Ohm R."/>
            <person name="Martin F."/>
            <person name="Silar P."/>
            <person name="Natvig D."/>
            <person name="Lalanne C."/>
            <person name="Gautier V."/>
            <person name="Ament-Velasquez S.L."/>
            <person name="Kruys A."/>
            <person name="Hutchinson M.I."/>
            <person name="Powell A.J."/>
            <person name="Barry K."/>
            <person name="Miller A.N."/>
            <person name="Grigoriev I.V."/>
            <person name="Debuchy R."/>
            <person name="Gladieux P."/>
            <person name="Thoren M.H."/>
            <person name="Johannesson H."/>
        </authorList>
    </citation>
    <scope>NUCLEOTIDE SEQUENCE</scope>
    <source>
        <strain evidence="4">CBS 103.79</strain>
    </source>
</reference>
<keyword evidence="1" id="KW-0539">Nucleus</keyword>
<feature type="compositionally biased region" description="Acidic residues" evidence="2">
    <location>
        <begin position="71"/>
        <end position="80"/>
    </location>
</feature>
<dbReference type="Proteomes" id="UP001303889">
    <property type="component" value="Unassembled WGS sequence"/>
</dbReference>
<evidence type="ECO:0000256" key="2">
    <source>
        <dbReference type="SAM" id="MobiDB-lite"/>
    </source>
</evidence>
<feature type="compositionally biased region" description="Basic and acidic residues" evidence="2">
    <location>
        <begin position="295"/>
        <end position="305"/>
    </location>
</feature>
<proteinExistence type="predicted"/>
<feature type="domain" description="Zn(2)-C6 fungal-type" evidence="3">
    <location>
        <begin position="313"/>
        <end position="351"/>
    </location>
</feature>
<comment type="caution">
    <text evidence="4">The sequence shown here is derived from an EMBL/GenBank/DDBJ whole genome shotgun (WGS) entry which is preliminary data.</text>
</comment>
<evidence type="ECO:0000256" key="1">
    <source>
        <dbReference type="ARBA" id="ARBA00023242"/>
    </source>
</evidence>
<dbReference type="PANTHER" id="PTHR35392">
    <property type="entry name" value="ZN(II)2CYS6 TRANSCRIPTION FACTOR (EUROFUNG)-RELATED-RELATED"/>
    <property type="match status" value="1"/>
</dbReference>
<accession>A0AAN6MS74</accession>
<organism evidence="4 5">
    <name type="scientific">Staphylotrichum tortipilum</name>
    <dbReference type="NCBI Taxonomy" id="2831512"/>
    <lineage>
        <taxon>Eukaryota</taxon>
        <taxon>Fungi</taxon>
        <taxon>Dikarya</taxon>
        <taxon>Ascomycota</taxon>
        <taxon>Pezizomycotina</taxon>
        <taxon>Sordariomycetes</taxon>
        <taxon>Sordariomycetidae</taxon>
        <taxon>Sordariales</taxon>
        <taxon>Chaetomiaceae</taxon>
        <taxon>Staphylotrichum</taxon>
    </lineage>
</organism>
<dbReference type="GO" id="GO:0008270">
    <property type="term" value="F:zinc ion binding"/>
    <property type="evidence" value="ECO:0007669"/>
    <property type="project" value="InterPro"/>
</dbReference>
<keyword evidence="5" id="KW-1185">Reference proteome</keyword>
<evidence type="ECO:0000313" key="4">
    <source>
        <dbReference type="EMBL" id="KAK3905458.1"/>
    </source>
</evidence>
<dbReference type="InterPro" id="IPR036864">
    <property type="entry name" value="Zn2-C6_fun-type_DNA-bd_sf"/>
</dbReference>
<dbReference type="AlphaFoldDB" id="A0AAN6MS74"/>
<dbReference type="SUPFAM" id="SSF57701">
    <property type="entry name" value="Zn2/Cys6 DNA-binding domain"/>
    <property type="match status" value="1"/>
</dbReference>